<keyword evidence="2" id="KW-1185">Reference proteome</keyword>
<evidence type="ECO:0000313" key="2">
    <source>
        <dbReference type="Proteomes" id="UP000245695"/>
    </source>
</evidence>
<organism evidence="1 2">
    <name type="scientific">Romboutsia hominis</name>
    <dbReference type="NCBI Taxonomy" id="1507512"/>
    <lineage>
        <taxon>Bacteria</taxon>
        <taxon>Bacillati</taxon>
        <taxon>Bacillota</taxon>
        <taxon>Clostridia</taxon>
        <taxon>Peptostreptococcales</taxon>
        <taxon>Peptostreptococcaceae</taxon>
        <taxon>Romboutsia</taxon>
    </lineage>
</organism>
<gene>
    <name evidence="1" type="ORF">FRIFI_0924</name>
</gene>
<dbReference type="RefSeq" id="WP_166505125.1">
    <property type="nucleotide sequence ID" value="NZ_LN650648.1"/>
</dbReference>
<dbReference type="InterPro" id="IPR035069">
    <property type="entry name" value="TTHA1013/TTHA0281-like"/>
</dbReference>
<dbReference type="EMBL" id="LN650648">
    <property type="protein sequence ID" value="CEI72464.1"/>
    <property type="molecule type" value="Genomic_DNA"/>
</dbReference>
<accession>A0A2P2BU09</accession>
<dbReference type="Proteomes" id="UP000245695">
    <property type="component" value="Chromosome 1"/>
</dbReference>
<dbReference type="KEGG" id="rhom:FRIFI_0924"/>
<protein>
    <submittedName>
        <fullName evidence="1">Uncharacterized domain UPF0150</fullName>
    </submittedName>
</protein>
<sequence>MKKDFYTYIAVVSLEKDDSRPDEYYAAYVPNFGEVYTDGEDLEELLKNITECLEFGIYGREKDNEDLPDPINPIEYKDKLKDNEFLMSVNAIMPRVRKAFDNISIKKTLTIPQWLNIEAMKQNLNFSQILQDALKKELGIVEKY</sequence>
<dbReference type="SUPFAM" id="SSF143100">
    <property type="entry name" value="TTHA1013/TTHA0281-like"/>
    <property type="match status" value="1"/>
</dbReference>
<proteinExistence type="predicted"/>
<reference evidence="1 2" key="1">
    <citation type="submission" date="2014-09" db="EMBL/GenBank/DDBJ databases">
        <authorList>
            <person name="Hornung B.V."/>
        </authorList>
    </citation>
    <scope>NUCLEOTIDE SEQUENCE [LARGE SCALE GENOMIC DNA]</scope>
    <source>
        <strain evidence="1 2">FRIFI</strain>
    </source>
</reference>
<dbReference type="AlphaFoldDB" id="A0A2P2BU09"/>
<name>A0A2P2BU09_9FIRM</name>
<dbReference type="Gene3D" id="3.30.160.250">
    <property type="match status" value="1"/>
</dbReference>
<evidence type="ECO:0000313" key="1">
    <source>
        <dbReference type="EMBL" id="CEI72464.1"/>
    </source>
</evidence>